<proteinExistence type="predicted"/>
<protein>
    <submittedName>
        <fullName evidence="2">WGS project CAEQ00000000 data, annotated contig 237</fullName>
    </submittedName>
</protein>
<evidence type="ECO:0000256" key="1">
    <source>
        <dbReference type="SAM" id="Phobius"/>
    </source>
</evidence>
<comment type="caution">
    <text evidence="2">The sequence shown here is derived from an EMBL/GenBank/DDBJ whole genome shotgun (WGS) entry which is preliminary data.</text>
</comment>
<feature type="transmembrane region" description="Helical" evidence="1">
    <location>
        <begin position="25"/>
        <end position="45"/>
    </location>
</feature>
<dbReference type="VEuPathDB" id="TriTrypDB:TcIL3000_0_06050"/>
<keyword evidence="1" id="KW-1133">Transmembrane helix</keyword>
<name>F9WDJ5_TRYCI</name>
<feature type="transmembrane region" description="Helical" evidence="1">
    <location>
        <begin position="140"/>
        <end position="157"/>
    </location>
</feature>
<keyword evidence="3" id="KW-1185">Reference proteome</keyword>
<feature type="transmembrane region" description="Helical" evidence="1">
    <location>
        <begin position="117"/>
        <end position="134"/>
    </location>
</feature>
<feature type="transmembrane region" description="Helical" evidence="1">
    <location>
        <begin position="51"/>
        <end position="71"/>
    </location>
</feature>
<gene>
    <name evidence="2" type="ORF">TCIL3000_0_06050</name>
</gene>
<dbReference type="EMBL" id="CAEQ01001877">
    <property type="protein sequence ID" value="CCD15349.1"/>
    <property type="molecule type" value="Genomic_DNA"/>
</dbReference>
<dbReference type="Proteomes" id="UP000000702">
    <property type="component" value="Unassembled WGS sequence"/>
</dbReference>
<evidence type="ECO:0000313" key="2">
    <source>
        <dbReference type="EMBL" id="CCD15349.1"/>
    </source>
</evidence>
<keyword evidence="1" id="KW-0812">Transmembrane</keyword>
<sequence length="189" mass="20815">MSMDICLQVVIAPVILKWFSRGSRALVCFCAILLCVSMWVSPLVAKHGFRLYFVVTMFLTDIPAAVLQLAFSTFPTDTFSSTEKEFAVKMQNYTKKVIKQWQPVFFMMLQYQFPEHAGLTRVFGFPLALGVGIYGLTSRFGLSAATIVVGYAVLVLTSPTDDEGMFGALNLLSGVEDSKLSLGVANLTK</sequence>
<dbReference type="AlphaFoldDB" id="F9WDJ5"/>
<accession>F9WDJ5</accession>
<organism evidence="2 3">
    <name type="scientific">Trypanosoma congolense (strain IL3000)</name>
    <dbReference type="NCBI Taxonomy" id="1068625"/>
    <lineage>
        <taxon>Eukaryota</taxon>
        <taxon>Discoba</taxon>
        <taxon>Euglenozoa</taxon>
        <taxon>Kinetoplastea</taxon>
        <taxon>Metakinetoplastina</taxon>
        <taxon>Trypanosomatida</taxon>
        <taxon>Trypanosomatidae</taxon>
        <taxon>Trypanosoma</taxon>
        <taxon>Nannomonas</taxon>
    </lineage>
</organism>
<evidence type="ECO:0000313" key="3">
    <source>
        <dbReference type="Proteomes" id="UP000000702"/>
    </source>
</evidence>
<reference evidence="2 3" key="2">
    <citation type="journal article" date="2012" name="Proc. Natl. Acad. Sci. U.S.A.">
        <title>Antigenic diversity is generated by distinct evolutionary mechanisms in African trypanosome species.</title>
        <authorList>
            <person name="Jackson A.P."/>
            <person name="Berry A."/>
            <person name="Aslett M."/>
            <person name="Allison H.C."/>
            <person name="Burton P."/>
            <person name="Vavrova-Anderson J."/>
            <person name="Brown R."/>
            <person name="Browne H."/>
            <person name="Corton N."/>
            <person name="Hauser H."/>
            <person name="Gamble J."/>
            <person name="Gilderthorp R."/>
            <person name="Marcello L."/>
            <person name="McQuillan J."/>
            <person name="Otto T.D."/>
            <person name="Quail M.A."/>
            <person name="Sanders M.J."/>
            <person name="van Tonder A."/>
            <person name="Ginger M.L."/>
            <person name="Field M.C."/>
            <person name="Barry J.D."/>
            <person name="Hertz-Fowler C."/>
            <person name="Berriman M."/>
        </authorList>
    </citation>
    <scope>NUCLEOTIDE SEQUENCE [LARGE SCALE GENOMIC DNA]</scope>
    <source>
        <strain evidence="2 3">IL3000</strain>
    </source>
</reference>
<reference evidence="3" key="1">
    <citation type="submission" date="2011-07" db="EMBL/GenBank/DDBJ databases">
        <title>Divergent evolution of antigenic variation in African trypanosomes.</title>
        <authorList>
            <person name="Jackson A.P."/>
            <person name="Berry A."/>
            <person name="Allison H.C."/>
            <person name="Burton P."/>
            <person name="Anderson J."/>
            <person name="Aslett M."/>
            <person name="Brown R."/>
            <person name="Corton N."/>
            <person name="Harris D."/>
            <person name="Hauser H."/>
            <person name="Gamble J."/>
            <person name="Gilderthorp R."/>
            <person name="McQuillan J."/>
            <person name="Quail M.A."/>
            <person name="Sanders M."/>
            <person name="Van Tonder A."/>
            <person name="Ginger M.L."/>
            <person name="Donelson J.E."/>
            <person name="Field M.C."/>
            <person name="Barry J.D."/>
            <person name="Berriman M."/>
            <person name="Hertz-Fowler C."/>
        </authorList>
    </citation>
    <scope>NUCLEOTIDE SEQUENCE [LARGE SCALE GENOMIC DNA]</scope>
    <source>
        <strain evidence="3">IL3000</strain>
    </source>
</reference>
<keyword evidence="1" id="KW-0472">Membrane</keyword>